<evidence type="ECO:0000313" key="1">
    <source>
        <dbReference type="EMBL" id="MED6268352.1"/>
    </source>
</evidence>
<reference evidence="1 2" key="1">
    <citation type="submission" date="2021-06" db="EMBL/GenBank/DDBJ databases">
        <authorList>
            <person name="Palmer J.M."/>
        </authorList>
    </citation>
    <scope>NUCLEOTIDE SEQUENCE [LARGE SCALE GENOMIC DNA]</scope>
    <source>
        <strain evidence="1 2">CL_MEX2019</strain>
        <tissue evidence="1">Muscle</tissue>
    </source>
</reference>
<name>A0ABU7CZK4_9TELE</name>
<evidence type="ECO:0000313" key="2">
    <source>
        <dbReference type="Proteomes" id="UP001352852"/>
    </source>
</evidence>
<sequence length="105" mass="12028">MPRLYSLFRKYPQKREKSMELQTVAFLSQNCFTLEPLPEKNYFRDPKTQFPCGANVEMPSCPASESFAYLHDAVPFLIAADLYSKLKVVLPSLELAVVHGNIKSW</sequence>
<dbReference type="Proteomes" id="UP001352852">
    <property type="component" value="Unassembled WGS sequence"/>
</dbReference>
<gene>
    <name evidence="1" type="ORF">CHARACLAT_021474</name>
</gene>
<keyword evidence="2" id="KW-1185">Reference proteome</keyword>
<organism evidence="1 2">
    <name type="scientific">Characodon lateralis</name>
    <dbReference type="NCBI Taxonomy" id="208331"/>
    <lineage>
        <taxon>Eukaryota</taxon>
        <taxon>Metazoa</taxon>
        <taxon>Chordata</taxon>
        <taxon>Craniata</taxon>
        <taxon>Vertebrata</taxon>
        <taxon>Euteleostomi</taxon>
        <taxon>Actinopterygii</taxon>
        <taxon>Neopterygii</taxon>
        <taxon>Teleostei</taxon>
        <taxon>Neoteleostei</taxon>
        <taxon>Acanthomorphata</taxon>
        <taxon>Ovalentaria</taxon>
        <taxon>Atherinomorphae</taxon>
        <taxon>Cyprinodontiformes</taxon>
        <taxon>Goodeidae</taxon>
        <taxon>Characodon</taxon>
    </lineage>
</organism>
<protein>
    <submittedName>
        <fullName evidence="1">Uncharacterized protein</fullName>
    </submittedName>
</protein>
<dbReference type="EMBL" id="JAHUTJ010010297">
    <property type="protein sequence ID" value="MED6268352.1"/>
    <property type="molecule type" value="Genomic_DNA"/>
</dbReference>
<accession>A0ABU7CZK4</accession>
<proteinExistence type="predicted"/>
<comment type="caution">
    <text evidence="1">The sequence shown here is derived from an EMBL/GenBank/DDBJ whole genome shotgun (WGS) entry which is preliminary data.</text>
</comment>